<reference evidence="2 3" key="2">
    <citation type="journal article" date="2017" name="Nature">
        <title>The Apostasia genome and the evolution of orchids.</title>
        <authorList>
            <person name="Zhang G.Q."/>
            <person name="Liu K.W."/>
            <person name="Li Z."/>
            <person name="Lohaus R."/>
            <person name="Hsiao Y.Y."/>
            <person name="Niu S.C."/>
            <person name="Wang J.Y."/>
            <person name="Lin Y.C."/>
            <person name="Xu Q."/>
            <person name="Chen L.J."/>
            <person name="Yoshida K."/>
            <person name="Fujiwara S."/>
            <person name="Wang Z.W."/>
            <person name="Zhang Y.Q."/>
            <person name="Mitsuda N."/>
            <person name="Wang M."/>
            <person name="Liu G.H."/>
            <person name="Pecoraro L."/>
            <person name="Huang H.X."/>
            <person name="Xiao X.J."/>
            <person name="Lin M."/>
            <person name="Wu X.Y."/>
            <person name="Wu W.L."/>
            <person name="Chen Y.Y."/>
            <person name="Chang S.B."/>
            <person name="Sakamoto S."/>
            <person name="Ohme-Takagi M."/>
            <person name="Yagi M."/>
            <person name="Zeng S.J."/>
            <person name="Shen C.Y."/>
            <person name="Yeh C.M."/>
            <person name="Luo Y.B."/>
            <person name="Tsai W.C."/>
            <person name="Van de Peer Y."/>
            <person name="Liu Z.J."/>
        </authorList>
    </citation>
    <scope>NUCLEOTIDE SEQUENCE [LARGE SCALE GENOMIC DNA]</scope>
    <source>
        <tissue evidence="2">The whole plant</tissue>
    </source>
</reference>
<dbReference type="EMBL" id="KZ503646">
    <property type="protein sequence ID" value="PKU62448.1"/>
    <property type="molecule type" value="Genomic_DNA"/>
</dbReference>
<dbReference type="SUPFAM" id="SSF53850">
    <property type="entry name" value="Periplasmic binding protein-like II"/>
    <property type="match status" value="1"/>
</dbReference>
<accession>A0A2I0VGA1</accession>
<name>A0A2I0VGA1_9ASPA</name>
<keyword evidence="2" id="KW-0675">Receptor</keyword>
<protein>
    <submittedName>
        <fullName evidence="2">Glutamate receptor 1.2</fullName>
    </submittedName>
</protein>
<evidence type="ECO:0000313" key="3">
    <source>
        <dbReference type="Proteomes" id="UP000233837"/>
    </source>
</evidence>
<dbReference type="AlphaFoldDB" id="A0A2I0VGA1"/>
<evidence type="ECO:0000313" key="2">
    <source>
        <dbReference type="EMBL" id="PKU62448.1"/>
    </source>
</evidence>
<evidence type="ECO:0000256" key="1">
    <source>
        <dbReference type="SAM" id="MobiDB-lite"/>
    </source>
</evidence>
<sequence>MEQNFDAAVGDISITQDRSLYVDFTVPYGDLSMVVPIDNERERNAWIFLKPLTSNLWLVSGTFLIFTVETEDHEQKPEDRMTGIQEETKKRR</sequence>
<feature type="compositionally biased region" description="Basic and acidic residues" evidence="1">
    <location>
        <begin position="73"/>
        <end position="92"/>
    </location>
</feature>
<gene>
    <name evidence="2" type="primary">GLR1.2</name>
    <name evidence="2" type="ORF">MA16_Dca022536</name>
</gene>
<keyword evidence="3" id="KW-1185">Reference proteome</keyword>
<dbReference type="Proteomes" id="UP000233837">
    <property type="component" value="Unassembled WGS sequence"/>
</dbReference>
<feature type="region of interest" description="Disordered" evidence="1">
    <location>
        <begin position="71"/>
        <end position="92"/>
    </location>
</feature>
<dbReference type="PANTHER" id="PTHR18966">
    <property type="entry name" value="IONOTROPIC GLUTAMATE RECEPTOR"/>
    <property type="match status" value="1"/>
</dbReference>
<dbReference type="InterPro" id="IPR015683">
    <property type="entry name" value="Ionotropic_Glu_rcpt"/>
</dbReference>
<dbReference type="Gene3D" id="3.40.190.10">
    <property type="entry name" value="Periplasmic binding protein-like II"/>
    <property type="match status" value="1"/>
</dbReference>
<dbReference type="STRING" id="906689.A0A2I0VGA1"/>
<proteinExistence type="predicted"/>
<organism evidence="2 3">
    <name type="scientific">Dendrobium catenatum</name>
    <dbReference type="NCBI Taxonomy" id="906689"/>
    <lineage>
        <taxon>Eukaryota</taxon>
        <taxon>Viridiplantae</taxon>
        <taxon>Streptophyta</taxon>
        <taxon>Embryophyta</taxon>
        <taxon>Tracheophyta</taxon>
        <taxon>Spermatophyta</taxon>
        <taxon>Magnoliopsida</taxon>
        <taxon>Liliopsida</taxon>
        <taxon>Asparagales</taxon>
        <taxon>Orchidaceae</taxon>
        <taxon>Epidendroideae</taxon>
        <taxon>Malaxideae</taxon>
        <taxon>Dendrobiinae</taxon>
        <taxon>Dendrobium</taxon>
    </lineage>
</organism>
<reference evidence="2 3" key="1">
    <citation type="journal article" date="2016" name="Sci. Rep.">
        <title>The Dendrobium catenatum Lindl. genome sequence provides insights into polysaccharide synthase, floral development and adaptive evolution.</title>
        <authorList>
            <person name="Zhang G.Q."/>
            <person name="Xu Q."/>
            <person name="Bian C."/>
            <person name="Tsai W.C."/>
            <person name="Yeh C.M."/>
            <person name="Liu K.W."/>
            <person name="Yoshida K."/>
            <person name="Zhang L.S."/>
            <person name="Chang S.B."/>
            <person name="Chen F."/>
            <person name="Shi Y."/>
            <person name="Su Y.Y."/>
            <person name="Zhang Y.Q."/>
            <person name="Chen L.J."/>
            <person name="Yin Y."/>
            <person name="Lin M."/>
            <person name="Huang H."/>
            <person name="Deng H."/>
            <person name="Wang Z.W."/>
            <person name="Zhu S.L."/>
            <person name="Zhao X."/>
            <person name="Deng C."/>
            <person name="Niu S.C."/>
            <person name="Huang J."/>
            <person name="Wang M."/>
            <person name="Liu G.H."/>
            <person name="Yang H.J."/>
            <person name="Xiao X.J."/>
            <person name="Hsiao Y.Y."/>
            <person name="Wu W.L."/>
            <person name="Chen Y.Y."/>
            <person name="Mitsuda N."/>
            <person name="Ohme-Takagi M."/>
            <person name="Luo Y.B."/>
            <person name="Van de Peer Y."/>
            <person name="Liu Z.J."/>
        </authorList>
    </citation>
    <scope>NUCLEOTIDE SEQUENCE [LARGE SCALE GENOMIC DNA]</scope>
    <source>
        <tissue evidence="2">The whole plant</tissue>
    </source>
</reference>